<keyword evidence="3" id="KW-0540">Nuclease</keyword>
<dbReference type="PANTHER" id="PTHR34139:SF1">
    <property type="entry name" value="RNASE MJ1380-RELATED"/>
    <property type="match status" value="1"/>
</dbReference>
<evidence type="ECO:0008006" key="8">
    <source>
        <dbReference type="Google" id="ProtNLM"/>
    </source>
</evidence>
<dbReference type="RefSeq" id="WP_014625220.1">
    <property type="nucleotide sequence ID" value="NC_017583.1"/>
</dbReference>
<dbReference type="AlphaFoldDB" id="G0GB81"/>
<keyword evidence="4" id="KW-0547">Nucleotide-binding</keyword>
<dbReference type="EMBL" id="CP002903">
    <property type="protein sequence ID" value="AEJ61890.1"/>
    <property type="molecule type" value="Genomic_DNA"/>
</dbReference>
<keyword evidence="2" id="KW-1277">Toxin-antitoxin system</keyword>
<keyword evidence="1" id="KW-0597">Phosphoprotein</keyword>
<dbReference type="InterPro" id="IPR008201">
    <property type="entry name" value="HepT-like"/>
</dbReference>
<dbReference type="Pfam" id="PF01934">
    <property type="entry name" value="HepT-like"/>
    <property type="match status" value="1"/>
</dbReference>
<dbReference type="KEGG" id="stq:Spith_1629"/>
<dbReference type="HOGENOM" id="CLU_142825_3_3_12"/>
<dbReference type="GO" id="GO:0016787">
    <property type="term" value="F:hydrolase activity"/>
    <property type="evidence" value="ECO:0007669"/>
    <property type="project" value="UniProtKB-KW"/>
</dbReference>
<evidence type="ECO:0000256" key="3">
    <source>
        <dbReference type="ARBA" id="ARBA00022722"/>
    </source>
</evidence>
<accession>G0GB81</accession>
<dbReference type="GO" id="GO:0004540">
    <property type="term" value="F:RNA nuclease activity"/>
    <property type="evidence" value="ECO:0007669"/>
    <property type="project" value="InterPro"/>
</dbReference>
<keyword evidence="7" id="KW-1185">Reference proteome</keyword>
<evidence type="ECO:0000256" key="5">
    <source>
        <dbReference type="ARBA" id="ARBA00022801"/>
    </source>
</evidence>
<keyword evidence="5" id="KW-0378">Hydrolase</keyword>
<evidence type="ECO:0000256" key="1">
    <source>
        <dbReference type="ARBA" id="ARBA00022553"/>
    </source>
</evidence>
<evidence type="ECO:0000256" key="2">
    <source>
        <dbReference type="ARBA" id="ARBA00022649"/>
    </source>
</evidence>
<dbReference type="Proteomes" id="UP000007254">
    <property type="component" value="Chromosome"/>
</dbReference>
<dbReference type="PANTHER" id="PTHR34139">
    <property type="entry name" value="UPF0331 PROTEIN MJ0127"/>
    <property type="match status" value="1"/>
</dbReference>
<reference evidence="6 7" key="1">
    <citation type="submission" date="2011-06" db="EMBL/GenBank/DDBJ databases">
        <title>The complete genome of Spirochaeta thermophila DSM 6578.</title>
        <authorList>
            <consortium name="US DOE Joint Genome Institute (JGI-PGF)"/>
            <person name="Lucas S."/>
            <person name="Lapidus A."/>
            <person name="Bruce D."/>
            <person name="Goodwin L."/>
            <person name="Pitluck S."/>
            <person name="Peters L."/>
            <person name="Kyrpides N."/>
            <person name="Mavromatis K."/>
            <person name="Ivanova N."/>
            <person name="Mikailova N."/>
            <person name="Pagani I."/>
            <person name="Chertkov O."/>
            <person name="Detter J.C."/>
            <person name="Tapia R."/>
            <person name="Han C."/>
            <person name="Land M."/>
            <person name="Hauser L."/>
            <person name="Markowitz V."/>
            <person name="Cheng J.-F."/>
            <person name="Hugenholtz P."/>
            <person name="Woyke T."/>
            <person name="Wu D."/>
            <person name="Spring S."/>
            <person name="Merkhoffer B."/>
            <person name="Schneider S."/>
            <person name="Klenk H.-P."/>
            <person name="Eisen J.A."/>
        </authorList>
    </citation>
    <scope>NUCLEOTIDE SEQUENCE [LARGE SCALE GENOMIC DNA]</scope>
    <source>
        <strain evidence="7">ATCC 700085 / DSM 6578 / Z-1203</strain>
    </source>
</reference>
<evidence type="ECO:0000256" key="4">
    <source>
        <dbReference type="ARBA" id="ARBA00022741"/>
    </source>
</evidence>
<sequence>MRDYTLYMKDISAAIESIESFIEGMDINEFMTDDKTSSAVLRKLEVIGEAAKQIPLELRERYPHIPWKEMAGMRDKLIHAYFGVDYHLV</sequence>
<dbReference type="GO" id="GO:0110001">
    <property type="term" value="C:toxin-antitoxin complex"/>
    <property type="evidence" value="ECO:0007669"/>
    <property type="project" value="InterPro"/>
</dbReference>
<gene>
    <name evidence="6" type="ordered locus">Spith_1629</name>
</gene>
<evidence type="ECO:0000313" key="6">
    <source>
        <dbReference type="EMBL" id="AEJ61890.1"/>
    </source>
</evidence>
<dbReference type="GO" id="GO:0000166">
    <property type="term" value="F:nucleotide binding"/>
    <property type="evidence" value="ECO:0007669"/>
    <property type="project" value="UniProtKB-KW"/>
</dbReference>
<organism evidence="6 7">
    <name type="scientific">Winmispira thermophila (strain ATCC 700085 / DSM 6578 / Z-1203)</name>
    <name type="common">Spirochaeta thermophila</name>
    <dbReference type="NCBI Taxonomy" id="869211"/>
    <lineage>
        <taxon>Bacteria</taxon>
        <taxon>Pseudomonadati</taxon>
        <taxon>Spirochaetota</taxon>
        <taxon>Spirochaetia</taxon>
        <taxon>Winmispirales</taxon>
        <taxon>Winmispiraceae</taxon>
        <taxon>Winmispira</taxon>
    </lineage>
</organism>
<dbReference type="OrthoDB" id="9810538at2"/>
<name>G0GB81_WINT7</name>
<dbReference type="STRING" id="869211.Spith_1629"/>
<protein>
    <recommendedName>
        <fullName evidence="8">DUF86 domain-containing protein</fullName>
    </recommendedName>
</protein>
<proteinExistence type="predicted"/>
<dbReference type="InterPro" id="IPR051813">
    <property type="entry name" value="HepT_RNase_toxin"/>
</dbReference>
<evidence type="ECO:0000313" key="7">
    <source>
        <dbReference type="Proteomes" id="UP000007254"/>
    </source>
</evidence>